<keyword evidence="1" id="KW-0805">Transcription regulation</keyword>
<dbReference type="Pfam" id="PF00392">
    <property type="entry name" value="GntR"/>
    <property type="match status" value="1"/>
</dbReference>
<dbReference type="SMART" id="SM00895">
    <property type="entry name" value="FCD"/>
    <property type="match status" value="1"/>
</dbReference>
<dbReference type="Gene3D" id="1.20.120.530">
    <property type="entry name" value="GntR ligand-binding domain-like"/>
    <property type="match status" value="1"/>
</dbReference>
<dbReference type="PANTHER" id="PTHR43537:SF5">
    <property type="entry name" value="UXU OPERON TRANSCRIPTIONAL REGULATOR"/>
    <property type="match status" value="1"/>
</dbReference>
<protein>
    <submittedName>
        <fullName evidence="5">GntR family transcriptional regulator</fullName>
    </submittedName>
</protein>
<accession>A0ABV1X248</accession>
<evidence type="ECO:0000259" key="4">
    <source>
        <dbReference type="PROSITE" id="PS50949"/>
    </source>
</evidence>
<dbReference type="Gene3D" id="1.10.10.10">
    <property type="entry name" value="Winged helix-like DNA-binding domain superfamily/Winged helix DNA-binding domain"/>
    <property type="match status" value="1"/>
</dbReference>
<dbReference type="PROSITE" id="PS50949">
    <property type="entry name" value="HTH_GNTR"/>
    <property type="match status" value="1"/>
</dbReference>
<comment type="caution">
    <text evidence="5">The sequence shown here is derived from an EMBL/GenBank/DDBJ whole genome shotgun (WGS) entry which is preliminary data.</text>
</comment>
<dbReference type="CDD" id="cd07377">
    <property type="entry name" value="WHTH_GntR"/>
    <property type="match status" value="1"/>
</dbReference>
<organism evidence="5 6">
    <name type="scientific">Streptomyces hyaluromycini</name>
    <dbReference type="NCBI Taxonomy" id="1377993"/>
    <lineage>
        <taxon>Bacteria</taxon>
        <taxon>Bacillati</taxon>
        <taxon>Actinomycetota</taxon>
        <taxon>Actinomycetes</taxon>
        <taxon>Kitasatosporales</taxon>
        <taxon>Streptomycetaceae</taxon>
        <taxon>Streptomyces</taxon>
    </lineage>
</organism>
<dbReference type="RefSeq" id="WP_350784091.1">
    <property type="nucleotide sequence ID" value="NZ_JBEPEK010000219.1"/>
</dbReference>
<keyword evidence="2" id="KW-0238">DNA-binding</keyword>
<evidence type="ECO:0000256" key="3">
    <source>
        <dbReference type="ARBA" id="ARBA00023163"/>
    </source>
</evidence>
<dbReference type="Pfam" id="PF07729">
    <property type="entry name" value="FCD"/>
    <property type="match status" value="1"/>
</dbReference>
<dbReference type="SMART" id="SM00345">
    <property type="entry name" value="HTH_GNTR"/>
    <property type="match status" value="1"/>
</dbReference>
<dbReference type="InterPro" id="IPR008920">
    <property type="entry name" value="TF_FadR/GntR_C"/>
</dbReference>
<evidence type="ECO:0000313" key="5">
    <source>
        <dbReference type="EMBL" id="MER7183074.1"/>
    </source>
</evidence>
<name>A0ABV1X248_9ACTN</name>
<dbReference type="InterPro" id="IPR000524">
    <property type="entry name" value="Tscrpt_reg_HTH_GntR"/>
</dbReference>
<dbReference type="InterPro" id="IPR011711">
    <property type="entry name" value="GntR_C"/>
</dbReference>
<dbReference type="SUPFAM" id="SSF48008">
    <property type="entry name" value="GntR ligand-binding domain-like"/>
    <property type="match status" value="1"/>
</dbReference>
<evidence type="ECO:0000256" key="1">
    <source>
        <dbReference type="ARBA" id="ARBA00023015"/>
    </source>
</evidence>
<dbReference type="InterPro" id="IPR036388">
    <property type="entry name" value="WH-like_DNA-bd_sf"/>
</dbReference>
<dbReference type="PANTHER" id="PTHR43537">
    <property type="entry name" value="TRANSCRIPTIONAL REGULATOR, GNTR FAMILY"/>
    <property type="match status" value="1"/>
</dbReference>
<evidence type="ECO:0000256" key="2">
    <source>
        <dbReference type="ARBA" id="ARBA00023125"/>
    </source>
</evidence>
<gene>
    <name evidence="5" type="ORF">ABT404_26995</name>
</gene>
<feature type="domain" description="HTH gntR-type" evidence="4">
    <location>
        <begin position="13"/>
        <end position="81"/>
    </location>
</feature>
<sequence length="265" mass="28182">MSMDGGGRKFTRERISDQIFEDLRDRILSGALPHGSRLPAERDLAAEFGVSGQTVRESIRALTAMGLVTSKQGSGTFVTAQGDSLTAMSLASVIQLEKLGPTDVLGVLGALLSHAASLAVTRASDADLAELREAAEHVPAADLQETAAHLKHFLQALAAISHNPLLAVLCRFLIDIQVGLALELGTRQPSAWKKATAPLQDDRMAVVAALEARDAARAVQCTQTCHDHMVDLIGKAAQSRSFQLADTEFARLVSQLSAAQKQLLS</sequence>
<reference evidence="5 6" key="1">
    <citation type="submission" date="2024-06" db="EMBL/GenBank/DDBJ databases">
        <title>The Natural Products Discovery Center: Release of the First 8490 Sequenced Strains for Exploring Actinobacteria Biosynthetic Diversity.</title>
        <authorList>
            <person name="Kalkreuter E."/>
            <person name="Kautsar S.A."/>
            <person name="Yang D."/>
            <person name="Bader C.D."/>
            <person name="Teijaro C.N."/>
            <person name="Fluegel L."/>
            <person name="Davis C.M."/>
            <person name="Simpson J.R."/>
            <person name="Lauterbach L."/>
            <person name="Steele A.D."/>
            <person name="Gui C."/>
            <person name="Meng S."/>
            <person name="Li G."/>
            <person name="Viehrig K."/>
            <person name="Ye F."/>
            <person name="Su P."/>
            <person name="Kiefer A.F."/>
            <person name="Nichols A."/>
            <person name="Cepeda A.J."/>
            <person name="Yan W."/>
            <person name="Fan B."/>
            <person name="Jiang Y."/>
            <person name="Adhikari A."/>
            <person name="Zheng C.-J."/>
            <person name="Schuster L."/>
            <person name="Cowan T.M."/>
            <person name="Smanski M.J."/>
            <person name="Chevrette M.G."/>
            <person name="De Carvalho L.P.S."/>
            <person name="Shen B."/>
        </authorList>
    </citation>
    <scope>NUCLEOTIDE SEQUENCE [LARGE SCALE GENOMIC DNA]</scope>
    <source>
        <strain evidence="5 6">NPDC000234</strain>
    </source>
</reference>
<proteinExistence type="predicted"/>
<dbReference type="InterPro" id="IPR036390">
    <property type="entry name" value="WH_DNA-bd_sf"/>
</dbReference>
<dbReference type="PRINTS" id="PR00035">
    <property type="entry name" value="HTHGNTR"/>
</dbReference>
<keyword evidence="6" id="KW-1185">Reference proteome</keyword>
<dbReference type="Proteomes" id="UP001474181">
    <property type="component" value="Unassembled WGS sequence"/>
</dbReference>
<dbReference type="SUPFAM" id="SSF46785">
    <property type="entry name" value="Winged helix' DNA-binding domain"/>
    <property type="match status" value="1"/>
</dbReference>
<dbReference type="EMBL" id="JBEPEK010000219">
    <property type="protein sequence ID" value="MER7183074.1"/>
    <property type="molecule type" value="Genomic_DNA"/>
</dbReference>
<evidence type="ECO:0000313" key="6">
    <source>
        <dbReference type="Proteomes" id="UP001474181"/>
    </source>
</evidence>
<keyword evidence="3" id="KW-0804">Transcription</keyword>